<accession>A0ACC1P9T0</accession>
<dbReference type="EMBL" id="JANSHE010002872">
    <property type="protein sequence ID" value="KAJ2988986.1"/>
    <property type="molecule type" value="Genomic_DNA"/>
</dbReference>
<protein>
    <submittedName>
        <fullName evidence="1">Uncharacterized protein</fullName>
    </submittedName>
</protein>
<evidence type="ECO:0000313" key="2">
    <source>
        <dbReference type="Proteomes" id="UP001144978"/>
    </source>
</evidence>
<name>A0ACC1P9T0_9APHY</name>
<sequence>MVGALSQLVNRNLVEDYECHLPPHLPTYDHVPNIVWAFPNLRRFTLGPVRVINEAFSDILASQSGIRTLQELVFCIAEVDQPLIAMLSKCKKLRLKHGKSVLPAKLILRLPRHPCLLQRDQGEDLLTPHQPNAHRSVGGRLSRLWLLPSSAREVDEASSLGSVDHPGRPQPRLTPNDAEWWDFTP</sequence>
<gene>
    <name evidence="1" type="ORF">NUW54_g8933</name>
</gene>
<comment type="caution">
    <text evidence="1">The sequence shown here is derived from an EMBL/GenBank/DDBJ whole genome shotgun (WGS) entry which is preliminary data.</text>
</comment>
<reference evidence="1" key="1">
    <citation type="submission" date="2022-08" db="EMBL/GenBank/DDBJ databases">
        <title>Genome Sequence of Pycnoporus sanguineus.</title>
        <authorList>
            <person name="Buettner E."/>
        </authorList>
    </citation>
    <scope>NUCLEOTIDE SEQUENCE</scope>
    <source>
        <strain evidence="1">CG-C14</strain>
    </source>
</reference>
<dbReference type="Proteomes" id="UP001144978">
    <property type="component" value="Unassembled WGS sequence"/>
</dbReference>
<proteinExistence type="predicted"/>
<evidence type="ECO:0000313" key="1">
    <source>
        <dbReference type="EMBL" id="KAJ2988986.1"/>
    </source>
</evidence>
<organism evidence="1 2">
    <name type="scientific">Trametes sanguinea</name>
    <dbReference type="NCBI Taxonomy" id="158606"/>
    <lineage>
        <taxon>Eukaryota</taxon>
        <taxon>Fungi</taxon>
        <taxon>Dikarya</taxon>
        <taxon>Basidiomycota</taxon>
        <taxon>Agaricomycotina</taxon>
        <taxon>Agaricomycetes</taxon>
        <taxon>Polyporales</taxon>
        <taxon>Polyporaceae</taxon>
        <taxon>Trametes</taxon>
    </lineage>
</organism>
<keyword evidence="2" id="KW-1185">Reference proteome</keyword>